<reference evidence="4 5" key="1">
    <citation type="submission" date="2018-07" db="EMBL/GenBank/DDBJ databases">
        <title>Phylogenomic Insights into understanding Host Adaptation of Lactobacillus reuteri by a novel species, Lactobacillus spp. M31.</title>
        <authorList>
            <person name="Sharma S."/>
            <person name="Patil P."/>
            <person name="Korpole S."/>
            <person name="Patil P.B."/>
        </authorList>
    </citation>
    <scope>NUCLEOTIDE SEQUENCE [LARGE SCALE GENOMIC DNA]</scope>
    <source>
        <strain evidence="4 5">M31</strain>
    </source>
</reference>
<dbReference type="Proteomes" id="UP000704341">
    <property type="component" value="Unassembled WGS sequence"/>
</dbReference>
<feature type="coiled-coil region" evidence="1">
    <location>
        <begin position="184"/>
        <end position="228"/>
    </location>
</feature>
<dbReference type="InterPro" id="IPR027417">
    <property type="entry name" value="P-loop_NTPase"/>
</dbReference>
<dbReference type="RefSeq" id="WP_191668541.1">
    <property type="nucleotide sequence ID" value="NZ_QORN01000047.1"/>
</dbReference>
<feature type="transmembrane region" description="Helical" evidence="2">
    <location>
        <begin position="391"/>
        <end position="408"/>
    </location>
</feature>
<dbReference type="EMBL" id="QORN01000047">
    <property type="protein sequence ID" value="MBD5807373.1"/>
    <property type="molecule type" value="Genomic_DNA"/>
</dbReference>
<evidence type="ECO:0000313" key="5">
    <source>
        <dbReference type="Proteomes" id="UP000704341"/>
    </source>
</evidence>
<evidence type="ECO:0000256" key="2">
    <source>
        <dbReference type="SAM" id="Phobius"/>
    </source>
</evidence>
<feature type="coiled-coil region" evidence="1">
    <location>
        <begin position="617"/>
        <end position="681"/>
    </location>
</feature>
<protein>
    <submittedName>
        <fullName evidence="4">DNA repair protein</fullName>
    </submittedName>
</protein>
<sequence>MKIKHAHIDGFGKWHDQDFDFMANPQLIYGPNEAGKTTLMKFLISVLFGFADGRGKNRFAQYIPKDTASYGGSVIIEVQGQDYRIQRRKGKNGGKVTVTGPNGQQGGEAELQKLLGTMDRSLYQALFSFGQRDLAAVDEVDRSHWQQHLQQLGAVGSDHWAPLLDQYQKHADHLYKPRGRKWPLNQDLQQYAALTEKINQAREKYQRYQKLRTQLRTAQTQLADTKQKLAKQEPRSKELAHLQQVWPVYEQWRKNQPSDQSPIYLSDEQITTAQKLQVREKELHRQQANFQQRIAAINQEHPPVSRLDPREFLTIQQLKKELVTLQAAVKFQQRQQDQEKQWQAELTTLRARYDHPLPAPLNATDRTALAQLVQQSSRVQRQATGAEPPKQLMLGIVAGFILFIIGLLTNAAFITALGAVVTFAIIMYLYIHHGHNQSTASALSATDSRALLAFGRQHGLQDFSPDQWLLMQGDLQRNAELCAQLAQANQEQQKLASQLAAFKRQLPAQIHGGTLTEISASLDQLIALYQQANQDQQADTREKATIASNLSQLNRELADVRQQKLAIYHQADLHDDSEFANYLTERTAAQSRAAATDAYGKQVTPAARTALAKYQTAAELVHDLTAVRNQISQLNLQRSDLQATIQKTKLEIASLVEDGTLSNLEQKRANLAARIWDETQEWLTYQLAIEWVKRALNAASSDRYPALIRQAEHYFAILTGDHYCNIKLTDNGLTVVRRDQQVFFVEELSQGTAEQLYIALRLGFVAVMSDQANFPVIIDDGFVNFDNVRRQRMLELLNEIAKNNQVLYFTADDRVKELASDVLDLQALNHE</sequence>
<keyword evidence="5" id="KW-1185">Reference proteome</keyword>
<proteinExistence type="predicted"/>
<feature type="coiled-coil region" evidence="1">
    <location>
        <begin position="280"/>
        <end position="335"/>
    </location>
</feature>
<gene>
    <name evidence="4" type="ORF">DTK66_09780</name>
</gene>
<name>A0ABR8P9M0_9LACO</name>
<dbReference type="Pfam" id="PF13514">
    <property type="entry name" value="AAA_27"/>
    <property type="match status" value="1"/>
</dbReference>
<feature type="domain" description="YhaN AAA" evidence="3">
    <location>
        <begin position="1"/>
        <end position="202"/>
    </location>
</feature>
<dbReference type="PANTHER" id="PTHR41259:SF1">
    <property type="entry name" value="DOUBLE-STRAND BREAK REPAIR RAD50 ATPASE, PUTATIVE-RELATED"/>
    <property type="match status" value="1"/>
</dbReference>
<comment type="caution">
    <text evidence="4">The sequence shown here is derived from an EMBL/GenBank/DDBJ whole genome shotgun (WGS) entry which is preliminary data.</text>
</comment>
<evidence type="ECO:0000256" key="1">
    <source>
        <dbReference type="SAM" id="Coils"/>
    </source>
</evidence>
<dbReference type="PANTHER" id="PTHR41259">
    <property type="entry name" value="DOUBLE-STRAND BREAK REPAIR RAD50 ATPASE, PUTATIVE-RELATED"/>
    <property type="match status" value="1"/>
</dbReference>
<accession>A0ABR8P9M0</accession>
<keyword evidence="2" id="KW-0472">Membrane</keyword>
<dbReference type="SUPFAM" id="SSF52540">
    <property type="entry name" value="P-loop containing nucleoside triphosphate hydrolases"/>
    <property type="match status" value="1"/>
</dbReference>
<evidence type="ECO:0000259" key="3">
    <source>
        <dbReference type="Pfam" id="PF13514"/>
    </source>
</evidence>
<dbReference type="InterPro" id="IPR038734">
    <property type="entry name" value="YhaN_AAA"/>
</dbReference>
<feature type="transmembrane region" description="Helical" evidence="2">
    <location>
        <begin position="413"/>
        <end position="431"/>
    </location>
</feature>
<keyword evidence="2" id="KW-1133">Transmembrane helix</keyword>
<keyword evidence="2" id="KW-0812">Transmembrane</keyword>
<organism evidence="4 5">
    <name type="scientific">Limosilactobacillus walteri</name>
    <dbReference type="NCBI Taxonomy" id="2268022"/>
    <lineage>
        <taxon>Bacteria</taxon>
        <taxon>Bacillati</taxon>
        <taxon>Bacillota</taxon>
        <taxon>Bacilli</taxon>
        <taxon>Lactobacillales</taxon>
        <taxon>Lactobacillaceae</taxon>
        <taxon>Limosilactobacillus</taxon>
    </lineage>
</organism>
<keyword evidence="1" id="KW-0175">Coiled coil</keyword>
<evidence type="ECO:0000313" key="4">
    <source>
        <dbReference type="EMBL" id="MBD5807373.1"/>
    </source>
</evidence>
<dbReference type="Gene3D" id="3.40.50.300">
    <property type="entry name" value="P-loop containing nucleotide triphosphate hydrolases"/>
    <property type="match status" value="2"/>
</dbReference>
<feature type="coiled-coil region" evidence="1">
    <location>
        <begin position="478"/>
        <end position="505"/>
    </location>
</feature>